<sequence length="15" mass="1576">GNVKIFGEGTKLIVT</sequence>
<proteinExistence type="predicted"/>
<reference evidence="1" key="3">
    <citation type="submission" date="2025-09" db="UniProtKB">
        <authorList>
            <consortium name="Ensembl"/>
        </authorList>
    </citation>
    <scope>IDENTIFICATION</scope>
</reference>
<name>A0A7N4P5S8_SARHA</name>
<reference evidence="1 2" key="1">
    <citation type="journal article" date="2011" name="Proc. Natl. Acad. Sci. U.S.A.">
        <title>Genetic diversity and population structure of the endangered marsupial Sarcophilus harrisii (Tasmanian devil).</title>
        <authorList>
            <person name="Miller W."/>
            <person name="Hayes V.M."/>
            <person name="Ratan A."/>
            <person name="Petersen D.C."/>
            <person name="Wittekindt N.E."/>
            <person name="Miller J."/>
            <person name="Walenz B."/>
            <person name="Knight J."/>
            <person name="Qi J."/>
            <person name="Zhao F."/>
            <person name="Wang Q."/>
            <person name="Bedoya-Reina O.C."/>
            <person name="Katiyar N."/>
            <person name="Tomsho L.P."/>
            <person name="Kasson L.M."/>
            <person name="Hardie R.A."/>
            <person name="Woodbridge P."/>
            <person name="Tindall E.A."/>
            <person name="Bertelsen M.F."/>
            <person name="Dixon D."/>
            <person name="Pyecroft S."/>
            <person name="Helgen K.M."/>
            <person name="Lesk A.M."/>
            <person name="Pringle T.H."/>
            <person name="Patterson N."/>
            <person name="Zhang Y."/>
            <person name="Kreiss A."/>
            <person name="Woods G.M."/>
            <person name="Jones M.E."/>
            <person name="Schuster S.C."/>
        </authorList>
    </citation>
    <scope>NUCLEOTIDE SEQUENCE [LARGE SCALE GENOMIC DNA]</scope>
</reference>
<accession>A0A7N4P5S8</accession>
<evidence type="ECO:0000313" key="1">
    <source>
        <dbReference type="Ensembl" id="ENSSHAP00000032067.1"/>
    </source>
</evidence>
<dbReference type="Proteomes" id="UP000007648">
    <property type="component" value="Unassembled WGS sequence"/>
</dbReference>
<organism evidence="1 2">
    <name type="scientific">Sarcophilus harrisii</name>
    <name type="common">Tasmanian devil</name>
    <name type="synonym">Sarcophilus laniarius</name>
    <dbReference type="NCBI Taxonomy" id="9305"/>
    <lineage>
        <taxon>Eukaryota</taxon>
        <taxon>Metazoa</taxon>
        <taxon>Chordata</taxon>
        <taxon>Craniata</taxon>
        <taxon>Vertebrata</taxon>
        <taxon>Euteleostomi</taxon>
        <taxon>Mammalia</taxon>
        <taxon>Metatheria</taxon>
        <taxon>Dasyuromorphia</taxon>
        <taxon>Dasyuridae</taxon>
        <taxon>Sarcophilus</taxon>
    </lineage>
</organism>
<dbReference type="Ensembl" id="ENSSHAT00000048421.1">
    <property type="protein sequence ID" value="ENSSHAP00000032067.1"/>
    <property type="gene ID" value="ENSSHAG00000020715.1"/>
</dbReference>
<dbReference type="InParanoid" id="A0A7N4P5S8"/>
<keyword evidence="2" id="KW-1185">Reference proteome</keyword>
<protein>
    <submittedName>
        <fullName evidence="1">Uncharacterized protein</fullName>
    </submittedName>
</protein>
<reference evidence="1" key="2">
    <citation type="submission" date="2025-08" db="UniProtKB">
        <authorList>
            <consortium name="Ensembl"/>
        </authorList>
    </citation>
    <scope>IDENTIFICATION</scope>
</reference>
<evidence type="ECO:0000313" key="2">
    <source>
        <dbReference type="Proteomes" id="UP000007648"/>
    </source>
</evidence>